<dbReference type="FunFam" id="3.30.60.60:FF:000001">
    <property type="entry name" value="Histone acetyltransferase"/>
    <property type="match status" value="1"/>
</dbReference>
<dbReference type="Gene3D" id="3.30.40.10">
    <property type="entry name" value="Zinc/RING finger domain, C3HC4 (zinc finger)"/>
    <property type="match status" value="1"/>
</dbReference>
<dbReference type="RefSeq" id="XP_021872114.1">
    <property type="nucleotide sequence ID" value="XM_022015228.1"/>
</dbReference>
<evidence type="ECO:0000256" key="6">
    <source>
        <dbReference type="ARBA" id="ARBA00022737"/>
    </source>
</evidence>
<dbReference type="InterPro" id="IPR011011">
    <property type="entry name" value="Znf_FYVE_PHD"/>
</dbReference>
<dbReference type="InterPro" id="IPR019787">
    <property type="entry name" value="Znf_PHD-finger"/>
</dbReference>
<evidence type="ECO:0000313" key="21">
    <source>
        <dbReference type="Proteomes" id="UP000193218"/>
    </source>
</evidence>
<dbReference type="GO" id="GO:0003712">
    <property type="term" value="F:transcription coregulator activity"/>
    <property type="evidence" value="ECO:0007669"/>
    <property type="project" value="TreeGrafter"/>
</dbReference>
<feature type="region of interest" description="Disordered" evidence="17">
    <location>
        <begin position="946"/>
        <end position="1174"/>
    </location>
</feature>
<feature type="region of interest" description="Disordered" evidence="17">
    <location>
        <begin position="494"/>
        <end position="551"/>
    </location>
</feature>
<dbReference type="OrthoDB" id="787137at2759"/>
<feature type="compositionally biased region" description="Polar residues" evidence="17">
    <location>
        <begin position="1"/>
        <end position="19"/>
    </location>
</feature>
<keyword evidence="7 15" id="KW-0863">Zinc-finger</keyword>
<feature type="compositionally biased region" description="Acidic residues" evidence="17">
    <location>
        <begin position="1054"/>
        <end position="1074"/>
    </location>
</feature>
<evidence type="ECO:0000259" key="19">
    <source>
        <dbReference type="PROSITE" id="PS51726"/>
    </source>
</evidence>
<keyword evidence="9" id="KW-0156">Chromatin regulator</keyword>
<dbReference type="Gene3D" id="1.10.10.10">
    <property type="entry name" value="Winged helix-like DNA-binding domain superfamily/Winged helix DNA-binding domain"/>
    <property type="match status" value="1"/>
</dbReference>
<feature type="compositionally biased region" description="Basic and acidic residues" evidence="17">
    <location>
        <begin position="950"/>
        <end position="960"/>
    </location>
</feature>
<dbReference type="PROSITE" id="PS51726">
    <property type="entry name" value="MYST_HAT"/>
    <property type="match status" value="1"/>
</dbReference>
<keyword evidence="4" id="KW-0808">Transferase</keyword>
<dbReference type="EMBL" id="NBSH01000004">
    <property type="protein sequence ID" value="ORX38192.1"/>
    <property type="molecule type" value="Genomic_DNA"/>
</dbReference>
<evidence type="ECO:0000256" key="17">
    <source>
        <dbReference type="SAM" id="MobiDB-lite"/>
    </source>
</evidence>
<dbReference type="PANTHER" id="PTHR10615">
    <property type="entry name" value="HISTONE ACETYLTRANSFERASE"/>
    <property type="match status" value="1"/>
</dbReference>
<proteinExistence type="inferred from homology"/>
<feature type="region of interest" description="Disordered" evidence="17">
    <location>
        <begin position="343"/>
        <end position="480"/>
    </location>
</feature>
<keyword evidence="21" id="KW-1185">Reference proteome</keyword>
<dbReference type="GO" id="GO:1990467">
    <property type="term" value="C:NuA3a histone acetyltransferase complex"/>
    <property type="evidence" value="ECO:0007669"/>
    <property type="project" value="TreeGrafter"/>
</dbReference>
<dbReference type="GO" id="GO:0006357">
    <property type="term" value="P:regulation of transcription by RNA polymerase II"/>
    <property type="evidence" value="ECO:0007669"/>
    <property type="project" value="TreeGrafter"/>
</dbReference>
<feature type="compositionally biased region" description="Basic and acidic residues" evidence="17">
    <location>
        <begin position="983"/>
        <end position="992"/>
    </location>
</feature>
<dbReference type="GO" id="GO:0003682">
    <property type="term" value="F:chromatin binding"/>
    <property type="evidence" value="ECO:0007669"/>
    <property type="project" value="TreeGrafter"/>
</dbReference>
<dbReference type="FunFam" id="3.40.630.30:FF:000001">
    <property type="entry name" value="Histone acetyltransferase"/>
    <property type="match status" value="1"/>
</dbReference>
<comment type="similarity">
    <text evidence="2 16">Belongs to the MYST (SAS/MOZ) family.</text>
</comment>
<dbReference type="GO" id="GO:0004402">
    <property type="term" value="F:histone acetyltransferase activity"/>
    <property type="evidence" value="ECO:0007669"/>
    <property type="project" value="InterPro"/>
</dbReference>
<dbReference type="InterPro" id="IPR040706">
    <property type="entry name" value="Zf-MYST"/>
</dbReference>
<dbReference type="InterPro" id="IPR017956">
    <property type="entry name" value="AT_hook_DNA-bd_motif"/>
</dbReference>
<keyword evidence="12" id="KW-0804">Transcription</keyword>
<evidence type="ECO:0000256" key="4">
    <source>
        <dbReference type="ARBA" id="ARBA00022679"/>
    </source>
</evidence>
<dbReference type="GO" id="GO:0008270">
    <property type="term" value="F:zinc ion binding"/>
    <property type="evidence" value="ECO:0007669"/>
    <property type="project" value="UniProtKB-KW"/>
</dbReference>
<feature type="region of interest" description="Disordered" evidence="17">
    <location>
        <begin position="835"/>
        <end position="885"/>
    </location>
</feature>
<feature type="domain" description="PHD-type" evidence="18">
    <location>
        <begin position="293"/>
        <end position="343"/>
    </location>
</feature>
<evidence type="ECO:0000256" key="12">
    <source>
        <dbReference type="ARBA" id="ARBA00023163"/>
    </source>
</evidence>
<dbReference type="EC" id="2.3.1.48" evidence="3 16"/>
<comment type="subcellular location">
    <subcellularLocation>
        <location evidence="1 16">Nucleus</location>
    </subcellularLocation>
</comment>
<dbReference type="Pfam" id="PF01853">
    <property type="entry name" value="MOZ_SAS"/>
    <property type="match status" value="1"/>
</dbReference>
<dbReference type="AlphaFoldDB" id="A0A1Y1UJM9"/>
<feature type="compositionally biased region" description="Low complexity" evidence="17">
    <location>
        <begin position="117"/>
        <end position="141"/>
    </location>
</feature>
<feature type="compositionally biased region" description="Polar residues" evidence="17">
    <location>
        <begin position="503"/>
        <end position="551"/>
    </location>
</feature>
<dbReference type="InterPro" id="IPR050603">
    <property type="entry name" value="MYST_HAT"/>
</dbReference>
<organism evidence="20 21">
    <name type="scientific">Kockovaella imperatae</name>
    <dbReference type="NCBI Taxonomy" id="4999"/>
    <lineage>
        <taxon>Eukaryota</taxon>
        <taxon>Fungi</taxon>
        <taxon>Dikarya</taxon>
        <taxon>Basidiomycota</taxon>
        <taxon>Agaricomycotina</taxon>
        <taxon>Tremellomycetes</taxon>
        <taxon>Tremellales</taxon>
        <taxon>Cuniculitremaceae</taxon>
        <taxon>Kockovaella</taxon>
    </lineage>
</organism>
<keyword evidence="13 16" id="KW-0539">Nucleus</keyword>
<dbReference type="STRING" id="4999.A0A1Y1UJM9"/>
<evidence type="ECO:0000256" key="8">
    <source>
        <dbReference type="ARBA" id="ARBA00022833"/>
    </source>
</evidence>
<comment type="caution">
    <text evidence="20">The sequence shown here is derived from an EMBL/GenBank/DDBJ whole genome shotgun (WGS) entry which is preliminary data.</text>
</comment>
<evidence type="ECO:0000256" key="2">
    <source>
        <dbReference type="ARBA" id="ARBA00010107"/>
    </source>
</evidence>
<dbReference type="Proteomes" id="UP000193218">
    <property type="component" value="Unassembled WGS sequence"/>
</dbReference>
<dbReference type="InParanoid" id="A0A1Y1UJM9"/>
<keyword evidence="6" id="KW-0677">Repeat</keyword>
<keyword evidence="8" id="KW-0862">Zinc</keyword>
<comment type="catalytic activity">
    <reaction evidence="16">
        <text>L-lysyl-[protein] + acetyl-CoA = N(6)-acetyl-L-lysyl-[protein] + CoA + H(+)</text>
        <dbReference type="Rhea" id="RHEA:45948"/>
        <dbReference type="Rhea" id="RHEA-COMP:9752"/>
        <dbReference type="Rhea" id="RHEA-COMP:10731"/>
        <dbReference type="ChEBI" id="CHEBI:15378"/>
        <dbReference type="ChEBI" id="CHEBI:29969"/>
        <dbReference type="ChEBI" id="CHEBI:57287"/>
        <dbReference type="ChEBI" id="CHEBI:57288"/>
        <dbReference type="ChEBI" id="CHEBI:61930"/>
        <dbReference type="EC" id="2.3.1.48"/>
    </reaction>
</comment>
<feature type="compositionally biased region" description="Acidic residues" evidence="17">
    <location>
        <begin position="1130"/>
        <end position="1174"/>
    </location>
</feature>
<evidence type="ECO:0000256" key="9">
    <source>
        <dbReference type="ARBA" id="ARBA00022853"/>
    </source>
</evidence>
<dbReference type="SMART" id="SM00249">
    <property type="entry name" value="PHD"/>
    <property type="match status" value="2"/>
</dbReference>
<keyword evidence="11" id="KW-0805">Transcription regulation</keyword>
<dbReference type="SUPFAM" id="SSF57903">
    <property type="entry name" value="FYVE/PHD zinc finger"/>
    <property type="match status" value="2"/>
</dbReference>
<feature type="domain" description="PHD-type" evidence="18">
    <location>
        <begin position="236"/>
        <end position="296"/>
    </location>
</feature>
<dbReference type="InterPro" id="IPR001965">
    <property type="entry name" value="Znf_PHD"/>
</dbReference>
<evidence type="ECO:0000256" key="7">
    <source>
        <dbReference type="ARBA" id="ARBA00022771"/>
    </source>
</evidence>
<dbReference type="SMART" id="SM00384">
    <property type="entry name" value="AT_hook"/>
    <property type="match status" value="3"/>
</dbReference>
<dbReference type="Pfam" id="PF17772">
    <property type="entry name" value="zf-MYST"/>
    <property type="match status" value="1"/>
</dbReference>
<evidence type="ECO:0000256" key="1">
    <source>
        <dbReference type="ARBA" id="ARBA00004123"/>
    </source>
</evidence>
<protein>
    <recommendedName>
        <fullName evidence="3 16">Histone acetyltransferase</fullName>
        <ecNumber evidence="3 16">2.3.1.48</ecNumber>
    </recommendedName>
</protein>
<feature type="compositionally biased region" description="Polar residues" evidence="17">
    <location>
        <begin position="373"/>
        <end position="384"/>
    </location>
</feature>
<dbReference type="GO" id="GO:0005634">
    <property type="term" value="C:nucleus"/>
    <property type="evidence" value="ECO:0007669"/>
    <property type="project" value="UniProtKB-SubCell"/>
</dbReference>
<dbReference type="PANTHER" id="PTHR10615:SF161">
    <property type="entry name" value="HISTONE ACETYLTRANSFERASE KAT7"/>
    <property type="match status" value="1"/>
</dbReference>
<feature type="compositionally biased region" description="Acidic residues" evidence="17">
    <location>
        <begin position="57"/>
        <end position="94"/>
    </location>
</feature>
<feature type="compositionally biased region" description="Polar residues" evidence="17">
    <location>
        <begin position="1101"/>
        <end position="1115"/>
    </location>
</feature>
<evidence type="ECO:0000256" key="15">
    <source>
        <dbReference type="PROSITE-ProRule" id="PRU00146"/>
    </source>
</evidence>
<evidence type="ECO:0000256" key="11">
    <source>
        <dbReference type="ARBA" id="ARBA00023015"/>
    </source>
</evidence>
<name>A0A1Y1UJM9_9TREE</name>
<dbReference type="InterPro" id="IPR016181">
    <property type="entry name" value="Acyl_CoA_acyltransferase"/>
</dbReference>
<dbReference type="Gene3D" id="3.30.60.60">
    <property type="entry name" value="N-acetyl transferase-like"/>
    <property type="match status" value="1"/>
</dbReference>
<dbReference type="InterPro" id="IPR002717">
    <property type="entry name" value="HAT_MYST-type"/>
</dbReference>
<evidence type="ECO:0000256" key="13">
    <source>
        <dbReference type="ARBA" id="ARBA00023242"/>
    </source>
</evidence>
<sequence length="1174" mass="128933">MPSLRGTPNTSRLSLTPSRHSQRGGVVNDQLTNIKGNASTLTNGSMEIDPALLGEDGQMDIDGYAEEDAEGEEVDEEVDADADADADAEGEVEQVEMIGQEVNGADGPFGGDFEYDPPSQSSRGGPSRPGRPSRASSSQRRASYDEFASYPDPLRHSPAPAPIPPMQAAPRGRGRPPKNASLSASRSAPKLSEHFSGTPKTLAKGKGKQIVAKAGPIGPAKGSKGSGQSGEKFQHDFHCSFCLGTDEANRQGQPERMLSCARCGRSGHPTCLNIISKRLLKTVREYEWCCIECKTCEICGIKGDDNRLMFCDGCDRGWHSYCLNPPLVKPPKGQWLCPTCNPPSSSSSHPNSKSAPNLSSLYKGKGKGRASDLSLSHSLSQVTPTRGRGRPRKYPIGVLDPLINGVDAPGSHGPKIKLKSGKKRQETEDQSEDMTPGVNGNKMKIRLRIPSGGRQPVEVESEEEKIPFGGIITGPDADTTKTSIRETDQAAFEKALQAAESKLSASSNGPGVSGDPTRTMTPASPAPSTNGSSFPPTASKNGQMNGHFSTATPLANRSLRDRLLNQSMPTLGTPGDQTPTNGSVIPGTPLHMPSLSGAQKIKMIRFGVFEIDTWFSAPYPEEYQHVPDGRLWICEFCFKYMKSGFVAERHRLKCKARHPPGDEIYRDGSVSVFEVDGRKNKIYCQNLCLLAKMFLDSKTLYYDVEPFLFYVMTEVDDMGARFVGYFSKEKRSLDNNVSCIMTLPVRQRKGWGQLLIDFSYLLSKKEERVGGPERPLSGLGEVTYKKYWSLAIMRFLRDCTIPNPTLEDISAETSMTLEDIYMTLKYENMINVFDTPPREIPSGGADRSYGRPRGRGRGRPRSLGNRRPPRPNSATPAESEDKDKVVLPERYEITWDADYIHVVLKKHDSRGYLTLRPERLKYHPFLVSRNAPKPPGALARATLMANNPNQRREKGDETGRHINGKVEPPRGHAEADASGGQAGKEDAMETPEKVNAGQDQATLELVARLSGGTGRNLRHRTTSVVFDPDDQPSSKRLRTSRSATSLRGRRMAEEQGDDHDDDEAEGEVNEEEDDPLRIGKGMNGTPKRGARETRSRESILKQPNGSDGSLRNGKNMSPRRILRGDSELREETEEVEEPVEEGIDDDDDDDEWQVDDVDADADAEGEEEDEEWVE</sequence>
<keyword evidence="5" id="KW-0479">Metal-binding</keyword>
<feature type="compositionally biased region" description="Basic residues" evidence="17">
    <location>
        <begin position="850"/>
        <end position="860"/>
    </location>
</feature>
<dbReference type="SUPFAM" id="SSF55729">
    <property type="entry name" value="Acyl-CoA N-acyltransferases (Nat)"/>
    <property type="match status" value="1"/>
</dbReference>
<accession>A0A1Y1UJM9</accession>
<dbReference type="Pfam" id="PF00628">
    <property type="entry name" value="PHD"/>
    <property type="match status" value="2"/>
</dbReference>
<feature type="region of interest" description="Disordered" evidence="17">
    <location>
        <begin position="1"/>
        <end position="25"/>
    </location>
</feature>
<evidence type="ECO:0000259" key="18">
    <source>
        <dbReference type="PROSITE" id="PS50016"/>
    </source>
</evidence>
<feature type="active site" description="Proton donor/acceptor" evidence="14">
    <location>
        <position position="773"/>
    </location>
</feature>
<evidence type="ECO:0000256" key="3">
    <source>
        <dbReference type="ARBA" id="ARBA00013184"/>
    </source>
</evidence>
<gene>
    <name evidence="20" type="ORF">BD324DRAFT_619910</name>
</gene>
<feature type="compositionally biased region" description="Basic and acidic residues" evidence="17">
    <location>
        <begin position="1089"/>
        <end position="1099"/>
    </location>
</feature>
<feature type="compositionally biased region" description="Low complexity" evidence="17">
    <location>
        <begin position="343"/>
        <end position="357"/>
    </location>
</feature>
<dbReference type="InterPro" id="IPR036388">
    <property type="entry name" value="WH-like_DNA-bd_sf"/>
</dbReference>
<evidence type="ECO:0000313" key="20">
    <source>
        <dbReference type="EMBL" id="ORX38192.1"/>
    </source>
</evidence>
<keyword evidence="10" id="KW-0007">Acetylation</keyword>
<dbReference type="Gene3D" id="3.40.630.30">
    <property type="match status" value="1"/>
</dbReference>
<dbReference type="GeneID" id="33557036"/>
<dbReference type="CDD" id="cd15526">
    <property type="entry name" value="PHD1_MOZ_d4"/>
    <property type="match status" value="1"/>
</dbReference>
<reference evidence="20 21" key="1">
    <citation type="submission" date="2017-03" db="EMBL/GenBank/DDBJ databases">
        <title>Widespread Adenine N6-methylation of Active Genes in Fungi.</title>
        <authorList>
            <consortium name="DOE Joint Genome Institute"/>
            <person name="Mondo S.J."/>
            <person name="Dannebaum R.O."/>
            <person name="Kuo R.C."/>
            <person name="Louie K.B."/>
            <person name="Bewick A.J."/>
            <person name="Labutti K."/>
            <person name="Haridas S."/>
            <person name="Kuo A."/>
            <person name="Salamov A."/>
            <person name="Ahrendt S.R."/>
            <person name="Lau R."/>
            <person name="Bowen B.P."/>
            <person name="Lipzen A."/>
            <person name="Sullivan W."/>
            <person name="Andreopoulos W.B."/>
            <person name="Clum A."/>
            <person name="Lindquist E."/>
            <person name="Daum C."/>
            <person name="Northen T.R."/>
            <person name="Ramamoorthy G."/>
            <person name="Schmitz R.J."/>
            <person name="Gryganskyi A."/>
            <person name="Culley D."/>
            <person name="Magnuson J."/>
            <person name="James T.Y."/>
            <person name="O'Malley M.A."/>
            <person name="Stajich J.E."/>
            <person name="Spatafora J.W."/>
            <person name="Visel A."/>
            <person name="Grigoriev I.V."/>
        </authorList>
    </citation>
    <scope>NUCLEOTIDE SEQUENCE [LARGE SCALE GENOMIC DNA]</scope>
    <source>
        <strain evidence="20 21">NRRL Y-17943</strain>
    </source>
</reference>
<evidence type="ECO:0000256" key="5">
    <source>
        <dbReference type="ARBA" id="ARBA00022723"/>
    </source>
</evidence>
<evidence type="ECO:0000256" key="14">
    <source>
        <dbReference type="PIRSR" id="PIRSR602717-51"/>
    </source>
</evidence>
<evidence type="ECO:0000256" key="16">
    <source>
        <dbReference type="RuleBase" id="RU361211"/>
    </source>
</evidence>
<dbReference type="PROSITE" id="PS50016">
    <property type="entry name" value="ZF_PHD_2"/>
    <property type="match status" value="2"/>
</dbReference>
<evidence type="ECO:0000256" key="10">
    <source>
        <dbReference type="ARBA" id="ARBA00022990"/>
    </source>
</evidence>
<feature type="domain" description="MYST-type HAT" evidence="19">
    <location>
        <begin position="596"/>
        <end position="924"/>
    </location>
</feature>
<dbReference type="FunFam" id="3.30.40.10:FF:000005">
    <property type="entry name" value="zinc finger protein isoform X1"/>
    <property type="match status" value="1"/>
</dbReference>
<dbReference type="GO" id="GO:0031507">
    <property type="term" value="P:heterochromatin formation"/>
    <property type="evidence" value="ECO:0007669"/>
    <property type="project" value="UniProtKB-ARBA"/>
</dbReference>
<dbReference type="GO" id="GO:0003677">
    <property type="term" value="F:DNA binding"/>
    <property type="evidence" value="ECO:0007669"/>
    <property type="project" value="InterPro"/>
</dbReference>
<dbReference type="InterPro" id="IPR013083">
    <property type="entry name" value="Znf_RING/FYVE/PHD"/>
</dbReference>
<feature type="region of interest" description="Disordered" evidence="17">
    <location>
        <begin position="38"/>
        <end position="229"/>
    </location>
</feature>